<dbReference type="InParanoid" id="A0A6J2V836"/>
<dbReference type="GO" id="GO:0060754">
    <property type="term" value="P:positive regulation of mast cell chemotaxis"/>
    <property type="evidence" value="ECO:0007669"/>
    <property type="project" value="TreeGrafter"/>
</dbReference>
<protein>
    <submittedName>
        <fullName evidence="7">Vascular endothelial growth factor D</fullName>
    </submittedName>
</protein>
<dbReference type="SUPFAM" id="SSF57501">
    <property type="entry name" value="Cystine-knot cytokines"/>
    <property type="match status" value="1"/>
</dbReference>
<evidence type="ECO:0000256" key="2">
    <source>
        <dbReference type="ARBA" id="ARBA00023157"/>
    </source>
</evidence>
<reference evidence="7" key="1">
    <citation type="submission" date="2025-08" db="UniProtKB">
        <authorList>
            <consortium name="RefSeq"/>
        </authorList>
    </citation>
    <scope>IDENTIFICATION</scope>
</reference>
<dbReference type="OrthoDB" id="198735at2759"/>
<gene>
    <name evidence="7" type="primary">vegfd</name>
</gene>
<dbReference type="Pfam" id="PF00341">
    <property type="entry name" value="PDGF"/>
    <property type="match status" value="1"/>
</dbReference>
<accession>A0A6J2V836</accession>
<keyword evidence="1 3" id="KW-0339">Growth factor</keyword>
<evidence type="ECO:0000256" key="3">
    <source>
        <dbReference type="RuleBase" id="RU003818"/>
    </source>
</evidence>
<dbReference type="InterPro" id="IPR000072">
    <property type="entry name" value="PDGF/VEGF_dom"/>
</dbReference>
<dbReference type="GO" id="GO:0016020">
    <property type="term" value="C:membrane"/>
    <property type="evidence" value="ECO:0007669"/>
    <property type="project" value="InterPro"/>
</dbReference>
<dbReference type="GO" id="GO:0050930">
    <property type="term" value="P:induction of positive chemotaxis"/>
    <property type="evidence" value="ECO:0007669"/>
    <property type="project" value="TreeGrafter"/>
</dbReference>
<dbReference type="PANTHER" id="PTHR12025">
    <property type="entry name" value="VASCULAR ENDOTHELIAL GROWTH FACTOR"/>
    <property type="match status" value="1"/>
</dbReference>
<evidence type="ECO:0000256" key="4">
    <source>
        <dbReference type="SAM" id="SignalP"/>
    </source>
</evidence>
<dbReference type="SMART" id="SM00141">
    <property type="entry name" value="PDGF"/>
    <property type="match status" value="1"/>
</dbReference>
<dbReference type="GO" id="GO:0045766">
    <property type="term" value="P:positive regulation of angiogenesis"/>
    <property type="evidence" value="ECO:0007669"/>
    <property type="project" value="TreeGrafter"/>
</dbReference>
<dbReference type="RefSeq" id="XP_030627967.1">
    <property type="nucleotide sequence ID" value="XM_030772107.1"/>
</dbReference>
<feature type="chain" id="PRO_5026701784" evidence="4">
    <location>
        <begin position="23"/>
        <end position="300"/>
    </location>
</feature>
<keyword evidence="4" id="KW-0732">Signal</keyword>
<feature type="domain" description="Platelet-derived growth factor (PDGF) family profile" evidence="5">
    <location>
        <begin position="100"/>
        <end position="198"/>
    </location>
</feature>
<dbReference type="CTD" id="2277"/>
<dbReference type="GO" id="GO:0038084">
    <property type="term" value="P:vascular endothelial growth factor signaling pathway"/>
    <property type="evidence" value="ECO:0007669"/>
    <property type="project" value="TreeGrafter"/>
</dbReference>
<dbReference type="CDD" id="cd00135">
    <property type="entry name" value="PDGF"/>
    <property type="match status" value="1"/>
</dbReference>
<dbReference type="Gene3D" id="2.10.90.10">
    <property type="entry name" value="Cystine-knot cytokines"/>
    <property type="match status" value="1"/>
</dbReference>
<dbReference type="FunCoup" id="A0A6J2V836">
    <property type="interactions" value="1014"/>
</dbReference>
<dbReference type="GO" id="GO:0001938">
    <property type="term" value="P:positive regulation of endothelial cell proliferation"/>
    <property type="evidence" value="ECO:0007669"/>
    <property type="project" value="TreeGrafter"/>
</dbReference>
<feature type="signal peptide" evidence="4">
    <location>
        <begin position="1"/>
        <end position="22"/>
    </location>
</feature>
<comment type="similarity">
    <text evidence="3">Belongs to the PDGF/VEGF growth factor family.</text>
</comment>
<organism evidence="6 7">
    <name type="scientific">Chanos chanos</name>
    <name type="common">Milkfish</name>
    <name type="synonym">Mugil chanos</name>
    <dbReference type="NCBI Taxonomy" id="29144"/>
    <lineage>
        <taxon>Eukaryota</taxon>
        <taxon>Metazoa</taxon>
        <taxon>Chordata</taxon>
        <taxon>Craniata</taxon>
        <taxon>Vertebrata</taxon>
        <taxon>Euteleostomi</taxon>
        <taxon>Actinopterygii</taxon>
        <taxon>Neopterygii</taxon>
        <taxon>Teleostei</taxon>
        <taxon>Ostariophysi</taxon>
        <taxon>Gonorynchiformes</taxon>
        <taxon>Chanidae</taxon>
        <taxon>Chanos</taxon>
    </lineage>
</organism>
<keyword evidence="6" id="KW-1185">Reference proteome</keyword>
<dbReference type="PROSITE" id="PS50278">
    <property type="entry name" value="PDGF_2"/>
    <property type="match status" value="1"/>
</dbReference>
<name>A0A6J2V836_CHACN</name>
<evidence type="ECO:0000313" key="7">
    <source>
        <dbReference type="RefSeq" id="XP_030627967.1"/>
    </source>
</evidence>
<dbReference type="InterPro" id="IPR029034">
    <property type="entry name" value="Cystine-knot_cytokine"/>
</dbReference>
<dbReference type="PANTHER" id="PTHR12025:SF11">
    <property type="entry name" value="VASCULAR ENDOTHELIAL GROWTH FACTOR D"/>
    <property type="match status" value="1"/>
</dbReference>
<dbReference type="InterPro" id="IPR050507">
    <property type="entry name" value="PDGF/VEGF_growth_factor"/>
</dbReference>
<evidence type="ECO:0000256" key="1">
    <source>
        <dbReference type="ARBA" id="ARBA00023030"/>
    </source>
</evidence>
<dbReference type="AlphaFoldDB" id="A0A6J2V836"/>
<dbReference type="GO" id="GO:0002040">
    <property type="term" value="P:sprouting angiogenesis"/>
    <property type="evidence" value="ECO:0007669"/>
    <property type="project" value="TreeGrafter"/>
</dbReference>
<dbReference type="GO" id="GO:0042056">
    <property type="term" value="F:chemoattractant activity"/>
    <property type="evidence" value="ECO:0007669"/>
    <property type="project" value="TreeGrafter"/>
</dbReference>
<evidence type="ECO:0000259" key="5">
    <source>
        <dbReference type="PROSITE" id="PS50278"/>
    </source>
</evidence>
<dbReference type="GeneID" id="115810179"/>
<dbReference type="GO" id="GO:0048010">
    <property type="term" value="P:vascular endothelial growth factor receptor signaling pathway"/>
    <property type="evidence" value="ECO:0007669"/>
    <property type="project" value="TreeGrafter"/>
</dbReference>
<dbReference type="Proteomes" id="UP000504632">
    <property type="component" value="Chromosome 4"/>
</dbReference>
<dbReference type="GO" id="GO:0005615">
    <property type="term" value="C:extracellular space"/>
    <property type="evidence" value="ECO:0007669"/>
    <property type="project" value="TreeGrafter"/>
</dbReference>
<proteinExistence type="inferred from homology"/>
<evidence type="ECO:0000313" key="6">
    <source>
        <dbReference type="Proteomes" id="UP000504632"/>
    </source>
</evidence>
<keyword evidence="2" id="KW-1015">Disulfide bond</keyword>
<dbReference type="GO" id="GO:0001666">
    <property type="term" value="P:response to hypoxia"/>
    <property type="evidence" value="ECO:0007669"/>
    <property type="project" value="TreeGrafter"/>
</dbReference>
<dbReference type="GO" id="GO:0008083">
    <property type="term" value="F:growth factor activity"/>
    <property type="evidence" value="ECO:0007669"/>
    <property type="project" value="UniProtKB-KW"/>
</dbReference>
<dbReference type="GO" id="GO:0005172">
    <property type="term" value="F:vascular endothelial growth factor receptor binding"/>
    <property type="evidence" value="ECO:0007669"/>
    <property type="project" value="TreeGrafter"/>
</dbReference>
<sequence>MRALISITLHLLVLWFVKLMFAIESHSSHREVNQEKWERDVRSASSLDELLRLTDFPDWKLWKCRLKLKLLDPSSHPEHRSPSAGSHRATRFAAASYSLEILKAIDDEWQKTQCMPRETCVDVAKELGTTTAMFFKPPCVSVYRCNGCCNKEGVTCRNTSTTYVNKTLLSVIPFKYGPEPVLIKVANHTECKCMEPALTRRHARPHRKHGCSPIHQSEDSRRRCDSGLIWDCMADQCVPYPSNKQAQFYPSTMTPDCEIDVDRCECISKDEKRWQKQCYLNQTVCTAKSQQFDQVSCSCK</sequence>